<dbReference type="InterPro" id="IPR015955">
    <property type="entry name" value="Lactate_DH/Glyco_Ohase_4_C"/>
</dbReference>
<comment type="caution">
    <text evidence="4">The sequence shown here is derived from an EMBL/GenBank/DDBJ whole genome shotgun (WGS) entry which is preliminary data.</text>
</comment>
<name>A0ABD2XD98_9HYME</name>
<keyword evidence="2" id="KW-0520">NAD</keyword>
<dbReference type="AlphaFoldDB" id="A0ABD2XD98"/>
<evidence type="ECO:0000313" key="5">
    <source>
        <dbReference type="Proteomes" id="UP001627154"/>
    </source>
</evidence>
<evidence type="ECO:0000259" key="3">
    <source>
        <dbReference type="Pfam" id="PF02866"/>
    </source>
</evidence>
<dbReference type="PANTHER" id="PTHR11540">
    <property type="entry name" value="MALATE AND LACTATE DEHYDROGENASE"/>
    <property type="match status" value="1"/>
</dbReference>
<accession>A0ABD2XD98</accession>
<dbReference type="Pfam" id="PF02866">
    <property type="entry name" value="Ldh_1_C"/>
    <property type="match status" value="1"/>
</dbReference>
<dbReference type="GO" id="GO:0016491">
    <property type="term" value="F:oxidoreductase activity"/>
    <property type="evidence" value="ECO:0007669"/>
    <property type="project" value="UniProtKB-KW"/>
</dbReference>
<organism evidence="4 5">
    <name type="scientific">Trichogramma kaykai</name>
    <dbReference type="NCBI Taxonomy" id="54128"/>
    <lineage>
        <taxon>Eukaryota</taxon>
        <taxon>Metazoa</taxon>
        <taxon>Ecdysozoa</taxon>
        <taxon>Arthropoda</taxon>
        <taxon>Hexapoda</taxon>
        <taxon>Insecta</taxon>
        <taxon>Pterygota</taxon>
        <taxon>Neoptera</taxon>
        <taxon>Endopterygota</taxon>
        <taxon>Hymenoptera</taxon>
        <taxon>Apocrita</taxon>
        <taxon>Proctotrupomorpha</taxon>
        <taxon>Chalcidoidea</taxon>
        <taxon>Trichogrammatidae</taxon>
        <taxon>Trichogramma</taxon>
    </lineage>
</organism>
<keyword evidence="5" id="KW-1185">Reference proteome</keyword>
<proteinExistence type="predicted"/>
<dbReference type="SUPFAM" id="SSF56327">
    <property type="entry name" value="LDH C-terminal domain-like"/>
    <property type="match status" value="1"/>
</dbReference>
<sequence>MLFERYKRDGRFENDRLFGVLNYFSTQASSFAAQRLGIDPNSVNVPIVGGGCPKTAVPLFSLTTPAATFSPEELYRLRNAMKRADEKVAAEKCGEGASSSTTTEPYSWPMCAGFAAAKFCVSLCKAMKDEAGVVECAFVRSCLIPGLNYCGAPLRLGPNGIQRHLGLPKVSADECRQLEEAIPLIRRDIKVGERWDTEKFRARSALNSRVAALFSITKATTRRNEALLRSQSRALATTRETQESFK</sequence>
<dbReference type="Proteomes" id="UP001627154">
    <property type="component" value="Unassembled WGS sequence"/>
</dbReference>
<dbReference type="InterPro" id="IPR022383">
    <property type="entry name" value="Lactate/malate_DH_C"/>
</dbReference>
<gene>
    <name evidence="4" type="ORF">TKK_004264</name>
</gene>
<dbReference type="PANTHER" id="PTHR11540:SF16">
    <property type="entry name" value="MALATE DEHYDROGENASE, MITOCHONDRIAL"/>
    <property type="match status" value="1"/>
</dbReference>
<evidence type="ECO:0000256" key="1">
    <source>
        <dbReference type="ARBA" id="ARBA00023002"/>
    </source>
</evidence>
<keyword evidence="1" id="KW-0560">Oxidoreductase</keyword>
<evidence type="ECO:0000313" key="4">
    <source>
        <dbReference type="EMBL" id="KAL3403140.1"/>
    </source>
</evidence>
<dbReference type="EMBL" id="JBJJXI010000032">
    <property type="protein sequence ID" value="KAL3403140.1"/>
    <property type="molecule type" value="Genomic_DNA"/>
</dbReference>
<protein>
    <recommendedName>
        <fullName evidence="3">Lactate/malate dehydrogenase C-terminal domain-containing protein</fullName>
    </recommendedName>
</protein>
<dbReference type="Gene3D" id="3.90.110.10">
    <property type="entry name" value="Lactate dehydrogenase/glycoside hydrolase, family 4, C-terminal"/>
    <property type="match status" value="1"/>
</dbReference>
<feature type="domain" description="Lactate/malate dehydrogenase C-terminal" evidence="3">
    <location>
        <begin position="28"/>
        <end position="193"/>
    </location>
</feature>
<reference evidence="4 5" key="1">
    <citation type="journal article" date="2024" name="bioRxiv">
        <title>A reference genome for Trichogramma kaykai: A tiny desert-dwelling parasitoid wasp with competing sex-ratio distorters.</title>
        <authorList>
            <person name="Culotta J."/>
            <person name="Lindsey A.R."/>
        </authorList>
    </citation>
    <scope>NUCLEOTIDE SEQUENCE [LARGE SCALE GENOMIC DNA]</scope>
    <source>
        <strain evidence="4 5">KSX58</strain>
    </source>
</reference>
<evidence type="ECO:0000256" key="2">
    <source>
        <dbReference type="ARBA" id="ARBA00023027"/>
    </source>
</evidence>